<dbReference type="OMA" id="AGIMHHQ"/>
<feature type="region of interest" description="Disordered" evidence="2">
    <location>
        <begin position="68"/>
        <end position="135"/>
    </location>
</feature>
<dbReference type="RefSeq" id="XP_003677404.1">
    <property type="nucleotide sequence ID" value="XM_003677356.1"/>
</dbReference>
<dbReference type="GO" id="GO:0060963">
    <property type="term" value="P:positive regulation of ribosomal protein gene transcription by RNA polymerase II"/>
    <property type="evidence" value="ECO:0007669"/>
    <property type="project" value="EnsemblFungi"/>
</dbReference>
<dbReference type="InParanoid" id="G0VI17"/>
<feature type="compositionally biased region" description="Polar residues" evidence="2">
    <location>
        <begin position="254"/>
        <end position="278"/>
    </location>
</feature>
<dbReference type="HOGENOM" id="CLU_023702_0_0_1"/>
<feature type="compositionally biased region" description="Low complexity" evidence="2">
    <location>
        <begin position="436"/>
        <end position="465"/>
    </location>
</feature>
<dbReference type="GO" id="GO:0061629">
    <property type="term" value="F:RNA polymerase II-specific DNA-binding transcription factor binding"/>
    <property type="evidence" value="ECO:0007669"/>
    <property type="project" value="EnsemblFungi"/>
</dbReference>
<proteinExistence type="predicted"/>
<dbReference type="OrthoDB" id="4070640at2759"/>
<evidence type="ECO:0000256" key="2">
    <source>
        <dbReference type="SAM" id="MobiDB-lite"/>
    </source>
</evidence>
<evidence type="ECO:0000313" key="4">
    <source>
        <dbReference type="Proteomes" id="UP000001640"/>
    </source>
</evidence>
<dbReference type="eggNOG" id="ENOG502QU4I">
    <property type="taxonomic scope" value="Eukaryota"/>
</dbReference>
<feature type="compositionally biased region" description="Low complexity" evidence="2">
    <location>
        <begin position="240"/>
        <end position="253"/>
    </location>
</feature>
<feature type="compositionally biased region" description="Polar residues" evidence="2">
    <location>
        <begin position="416"/>
        <end position="435"/>
    </location>
</feature>
<dbReference type="EMBL" id="HE576758">
    <property type="protein sequence ID" value="CCC71051.1"/>
    <property type="molecule type" value="Genomic_DNA"/>
</dbReference>
<feature type="region of interest" description="Disordered" evidence="2">
    <location>
        <begin position="238"/>
        <end position="302"/>
    </location>
</feature>
<dbReference type="GO" id="GO:0060196">
    <property type="term" value="P:positive regulation of antisense RNA transcription"/>
    <property type="evidence" value="ECO:0007669"/>
    <property type="project" value="EnsemblFungi"/>
</dbReference>
<dbReference type="AlphaFoldDB" id="G0VI17"/>
<evidence type="ECO:0000256" key="1">
    <source>
        <dbReference type="SAM" id="Coils"/>
    </source>
</evidence>
<dbReference type="GO" id="GO:0000122">
    <property type="term" value="P:negative regulation of transcription by RNA polymerase II"/>
    <property type="evidence" value="ECO:0007669"/>
    <property type="project" value="EnsemblFungi"/>
</dbReference>
<reference evidence="3 4" key="1">
    <citation type="journal article" date="2011" name="Proc. Natl. Acad. Sci. U.S.A.">
        <title>Evolutionary erosion of yeast sex chromosomes by mating-type switching accidents.</title>
        <authorList>
            <person name="Gordon J.L."/>
            <person name="Armisen D."/>
            <person name="Proux-Wera E."/>
            <person name="Oheigeartaigh S.S."/>
            <person name="Byrne K.P."/>
            <person name="Wolfe K.H."/>
        </authorList>
    </citation>
    <scope>NUCLEOTIDE SEQUENCE [LARGE SCALE GENOMIC DNA]</scope>
    <source>
        <strain evidence="4">ATCC 76901 / BCRC 22586 / CBS 4309 / NBRC 1992 / NRRL Y-12630</strain>
    </source>
</reference>
<feature type="compositionally biased region" description="Basic and acidic residues" evidence="2">
    <location>
        <begin position="108"/>
        <end position="117"/>
    </location>
</feature>
<sequence>MDAIDFNTFNESSLPLDIATTTTENNNNKIESQSPALMHHQTKLDIFIIRGFNLLANGAIINTNTLQSVNNSPQTTTATPSVSSSTTINNNNNNNNNNNAPTPLNESDPSKPQDEKAALATSKENEGSPSAMKTIQSPSQYSQIFITLSKVYTAVLATGSIDDKSTSPKSAIELYQRFQQIMKELELSYEVSPYSKYFIRVNEGMWQIKPDSELSDDNLWQLVSMSIFAVYQPQTGTVMNPNPNLNQNRINKNTVSSNSSPNDPLNTRSTSIEKNGTPPNKPKRAPVARGKRKTTKVTKRLTKKKQQAAAANAAAAAATAGNLTIDNSSLPQQLQKRLENISQDINSRSLNGYYTQPTSPGASAFEFGLMDSDIYPVFNSTTTLPTTTSTSWKRRSLGSLDVNTLDDDAVEELLQLPNSNKRSKTNPTANGSDVVNNQSLNNNNNNNTNNNNNMNNNNNNNSSSNGATNTLGMNTNENLVSNINVNSSMTSSNNDINFLMETMIRQLKGTYGNVINEKDQRITQLERELELQRQETQWLRKMLIEDMGCVRSLLKDIRK</sequence>
<keyword evidence="1" id="KW-0175">Coiled coil</keyword>
<reference key="2">
    <citation type="submission" date="2011-08" db="EMBL/GenBank/DDBJ databases">
        <title>Genome sequence of Naumovozyma castellii.</title>
        <authorList>
            <person name="Gordon J.L."/>
            <person name="Armisen D."/>
            <person name="Proux-Wera E."/>
            <person name="OhEigeartaigh S.S."/>
            <person name="Byrne K.P."/>
            <person name="Wolfe K.H."/>
        </authorList>
    </citation>
    <scope>NUCLEOTIDE SEQUENCE</scope>
    <source>
        <strain>Type strain:CBS 4309</strain>
    </source>
</reference>
<feature type="compositionally biased region" description="Low complexity" evidence="2">
    <location>
        <begin position="72"/>
        <end position="99"/>
    </location>
</feature>
<dbReference type="KEGG" id="ncs:NCAS_0G01640"/>
<feature type="coiled-coil region" evidence="1">
    <location>
        <begin position="515"/>
        <end position="542"/>
    </location>
</feature>
<accession>G0VI17</accession>
<evidence type="ECO:0008006" key="5">
    <source>
        <dbReference type="Google" id="ProtNLM"/>
    </source>
</evidence>
<dbReference type="GO" id="GO:0006110">
    <property type="term" value="P:regulation of glycolytic process"/>
    <property type="evidence" value="ECO:0007669"/>
    <property type="project" value="EnsemblFungi"/>
</dbReference>
<evidence type="ECO:0000313" key="3">
    <source>
        <dbReference type="EMBL" id="CCC71051.1"/>
    </source>
</evidence>
<name>G0VI17_NAUCA</name>
<gene>
    <name evidence="3" type="primary">NCAS0G01640</name>
    <name evidence="3" type="ordered locus">NCAS_0G01640</name>
</gene>
<feature type="region of interest" description="Disordered" evidence="2">
    <location>
        <begin position="415"/>
        <end position="471"/>
    </location>
</feature>
<dbReference type="Proteomes" id="UP000001640">
    <property type="component" value="Chromosome 7"/>
</dbReference>
<dbReference type="GO" id="GO:0005635">
    <property type="term" value="C:nuclear envelope"/>
    <property type="evidence" value="ECO:0007669"/>
    <property type="project" value="EnsemblFungi"/>
</dbReference>
<dbReference type="FunCoup" id="G0VI17">
    <property type="interactions" value="1040"/>
</dbReference>
<protein>
    <recommendedName>
        <fullName evidence="5">Transcription factor</fullName>
    </recommendedName>
</protein>
<feature type="compositionally biased region" description="Basic residues" evidence="2">
    <location>
        <begin position="281"/>
        <end position="302"/>
    </location>
</feature>
<dbReference type="GO" id="GO:0003712">
    <property type="term" value="F:transcription coregulator activity"/>
    <property type="evidence" value="ECO:0007669"/>
    <property type="project" value="EnsemblFungi"/>
</dbReference>
<organism evidence="3 4">
    <name type="scientific">Naumovozyma castellii</name>
    <name type="common">Yeast</name>
    <name type="synonym">Saccharomyces castellii</name>
    <dbReference type="NCBI Taxonomy" id="27288"/>
    <lineage>
        <taxon>Eukaryota</taxon>
        <taxon>Fungi</taxon>
        <taxon>Dikarya</taxon>
        <taxon>Ascomycota</taxon>
        <taxon>Saccharomycotina</taxon>
        <taxon>Saccharomycetes</taxon>
        <taxon>Saccharomycetales</taxon>
        <taxon>Saccharomycetaceae</taxon>
        <taxon>Naumovozyma</taxon>
    </lineage>
</organism>
<dbReference type="GeneID" id="96904717"/>
<keyword evidence="4" id="KW-1185">Reference proteome</keyword>